<comment type="caution">
    <text evidence="4">The sequence shown here is derived from an EMBL/GenBank/DDBJ whole genome shotgun (WGS) entry which is preliminary data.</text>
</comment>
<dbReference type="AlphaFoldDB" id="A0A919XAG7"/>
<organism evidence="4 5">
    <name type="scientific">Paenibacillus albilobatus</name>
    <dbReference type="NCBI Taxonomy" id="2716884"/>
    <lineage>
        <taxon>Bacteria</taxon>
        <taxon>Bacillati</taxon>
        <taxon>Bacillota</taxon>
        <taxon>Bacilli</taxon>
        <taxon>Bacillales</taxon>
        <taxon>Paenibacillaceae</taxon>
        <taxon>Paenibacillus</taxon>
    </lineage>
</organism>
<dbReference type="SUPFAM" id="SSF56112">
    <property type="entry name" value="Protein kinase-like (PK-like)"/>
    <property type="match status" value="1"/>
</dbReference>
<keyword evidence="5" id="KW-1185">Reference proteome</keyword>
<feature type="transmembrane region" description="Helical" evidence="2">
    <location>
        <begin position="229"/>
        <end position="250"/>
    </location>
</feature>
<keyword evidence="2" id="KW-0472">Membrane</keyword>
<name>A0A919XAG7_9BACL</name>
<evidence type="ECO:0000256" key="1">
    <source>
        <dbReference type="ARBA" id="ARBA00038240"/>
    </source>
</evidence>
<reference evidence="4" key="1">
    <citation type="submission" date="2021-03" db="EMBL/GenBank/DDBJ databases">
        <title>Antimicrobial resistance genes in bacteria isolated from Japanese honey, and their potential for conferring macrolide and lincosamide resistance in the American foulbrood pathogen Paenibacillus larvae.</title>
        <authorList>
            <person name="Okamoto M."/>
            <person name="Kumagai M."/>
            <person name="Kanamori H."/>
            <person name="Takamatsu D."/>
        </authorList>
    </citation>
    <scope>NUCLEOTIDE SEQUENCE</scope>
    <source>
        <strain evidence="4">J2TS6</strain>
    </source>
</reference>
<dbReference type="RefSeq" id="WP_160041925.1">
    <property type="nucleotide sequence ID" value="NZ_BORQ01000001.1"/>
</dbReference>
<dbReference type="Pfam" id="PF01636">
    <property type="entry name" value="APH"/>
    <property type="match status" value="1"/>
</dbReference>
<protein>
    <recommendedName>
        <fullName evidence="3">Aminoglycoside phosphotransferase domain-containing protein</fullName>
    </recommendedName>
</protein>
<dbReference type="PANTHER" id="PTHR21064">
    <property type="entry name" value="AMINOGLYCOSIDE PHOSPHOTRANSFERASE DOMAIN-CONTAINING PROTEIN-RELATED"/>
    <property type="match status" value="1"/>
</dbReference>
<proteinExistence type="inferred from homology"/>
<evidence type="ECO:0000313" key="5">
    <source>
        <dbReference type="Proteomes" id="UP000679779"/>
    </source>
</evidence>
<dbReference type="Proteomes" id="UP000679779">
    <property type="component" value="Unassembled WGS sequence"/>
</dbReference>
<evidence type="ECO:0000256" key="2">
    <source>
        <dbReference type="SAM" id="Phobius"/>
    </source>
</evidence>
<evidence type="ECO:0000259" key="3">
    <source>
        <dbReference type="Pfam" id="PF01636"/>
    </source>
</evidence>
<dbReference type="GO" id="GO:0009088">
    <property type="term" value="P:threonine biosynthetic process"/>
    <property type="evidence" value="ECO:0007669"/>
    <property type="project" value="TreeGrafter"/>
</dbReference>
<dbReference type="GO" id="GO:0004413">
    <property type="term" value="F:homoserine kinase activity"/>
    <property type="evidence" value="ECO:0007669"/>
    <property type="project" value="TreeGrafter"/>
</dbReference>
<dbReference type="InterPro" id="IPR050249">
    <property type="entry name" value="Pseudomonas-type_ThrB"/>
</dbReference>
<feature type="domain" description="Aminoglycoside phosphotransferase" evidence="3">
    <location>
        <begin position="20"/>
        <end position="264"/>
    </location>
</feature>
<dbReference type="EMBL" id="BORQ01000001">
    <property type="protein sequence ID" value="GIO29027.1"/>
    <property type="molecule type" value="Genomic_DNA"/>
</dbReference>
<gene>
    <name evidence="4" type="ORF">J2TS6_01680</name>
</gene>
<feature type="transmembrane region" description="Helical" evidence="2">
    <location>
        <begin position="271"/>
        <end position="288"/>
    </location>
</feature>
<dbReference type="PANTHER" id="PTHR21064:SF6">
    <property type="entry name" value="AMINOGLYCOSIDE PHOSPHOTRANSFERASE DOMAIN-CONTAINING PROTEIN"/>
    <property type="match status" value="1"/>
</dbReference>
<dbReference type="InterPro" id="IPR011009">
    <property type="entry name" value="Kinase-like_dom_sf"/>
</dbReference>
<accession>A0A919XAG7</accession>
<dbReference type="InterPro" id="IPR002575">
    <property type="entry name" value="Aminoglycoside_PTrfase"/>
</dbReference>
<dbReference type="Gene3D" id="3.90.1200.10">
    <property type="match status" value="1"/>
</dbReference>
<comment type="similarity">
    <text evidence="1">Belongs to the pseudomonas-type ThrB family.</text>
</comment>
<sequence>MDEILYRITSRFGIDRPEITFLRHNENRTYRVRDAGGSSYLLRIHEPVKESMAGLQHTYDGLLGELEMLEALAGGSSLVVQKPIRNEEGELITVIEHDGKRLNCSLLTWLEGRDVCKEDVQDAGLVQRFGQQIAELHSFYRQYQSMTVENRPAQGIAYLTEMANKIRLGLRLGLFTPADVDVIEQSILLINARLGKIGTSPASWGLIHGDLGMGNVIVSPEGKLHLIDFGFFGPGYYLLDVAMGALIIPAEHRDTFLRGYFGHDDLHERDFALLEGFMLVAIIGYYAFQMGNESVHTWMEERMPRLCANYCIPFLNGERIFYKIT</sequence>
<keyword evidence="2" id="KW-0812">Transmembrane</keyword>
<keyword evidence="2" id="KW-1133">Transmembrane helix</keyword>
<evidence type="ECO:0000313" key="4">
    <source>
        <dbReference type="EMBL" id="GIO29027.1"/>
    </source>
</evidence>